<keyword evidence="7" id="KW-0443">Lipid metabolism</keyword>
<comment type="subcellular location">
    <subcellularLocation>
        <location evidence="1">Secreted</location>
    </subcellularLocation>
</comment>
<evidence type="ECO:0000256" key="9">
    <source>
        <dbReference type="SAM" id="SignalP"/>
    </source>
</evidence>
<dbReference type="EMBL" id="OX451736">
    <property type="protein sequence ID" value="CAI8590931.1"/>
    <property type="molecule type" value="Genomic_DNA"/>
</dbReference>
<evidence type="ECO:0000256" key="1">
    <source>
        <dbReference type="ARBA" id="ARBA00004613"/>
    </source>
</evidence>
<evidence type="ECO:0008006" key="12">
    <source>
        <dbReference type="Google" id="ProtNLM"/>
    </source>
</evidence>
<evidence type="ECO:0000313" key="11">
    <source>
        <dbReference type="Proteomes" id="UP001157006"/>
    </source>
</evidence>
<dbReference type="InterPro" id="IPR051238">
    <property type="entry name" value="GDSL_esterase/lipase"/>
</dbReference>
<evidence type="ECO:0000256" key="8">
    <source>
        <dbReference type="SAM" id="MobiDB-lite"/>
    </source>
</evidence>
<dbReference type="InterPro" id="IPR036514">
    <property type="entry name" value="SGNH_hydro_sf"/>
</dbReference>
<dbReference type="PANTHER" id="PTHR45650">
    <property type="entry name" value="GDSL-LIKE LIPASE/ACYLHYDROLASE-RELATED"/>
    <property type="match status" value="1"/>
</dbReference>
<dbReference type="GO" id="GO:0005576">
    <property type="term" value="C:extracellular region"/>
    <property type="evidence" value="ECO:0007669"/>
    <property type="project" value="UniProtKB-SubCell"/>
</dbReference>
<evidence type="ECO:0000313" key="10">
    <source>
        <dbReference type="EMBL" id="CAI8590931.1"/>
    </source>
</evidence>
<sequence>MACGTKSWLVYHLCLLVACYMQHCVSGNSPEVPCLFIFGDDFSESGNNNYIPTTAKADYEPYGIDFPQGPTGRVTNGKTQIDIIGELLGFPNFIPPFANTTGFDILEGVNYASGLAGIRNDTGKQTAGTNIDYGQQIENHKIIVAQIATKLGGEENATQYLKKCLYYIYIGTNDYTFNYFQPNLYQTSSIYNPEEYAKVLIDQYSGYRKVLYNVGARKLVAVGLGKIGCTPMVLATNASRPCVENLNDIEAIFSEKLRDQVEQFNNEYPDSKTIFMNNTAIRLDGSLASVAGVAIAVITVVAMRIEVGGMILKSHRNCRPTGFWKQLHQQYCEHNYDCGLQFKTMPRIDNKKKRFCYELGKMVTTTSEMVESNGHLANDRSSNSRAKAWHKSKGG</sequence>
<protein>
    <recommendedName>
        <fullName evidence="12">GDSL esterase/lipase</fullName>
    </recommendedName>
</protein>
<feature type="signal peptide" evidence="9">
    <location>
        <begin position="1"/>
        <end position="27"/>
    </location>
</feature>
<dbReference type="Proteomes" id="UP001157006">
    <property type="component" value="Chromosome 1L"/>
</dbReference>
<feature type="region of interest" description="Disordered" evidence="8">
    <location>
        <begin position="372"/>
        <end position="395"/>
    </location>
</feature>
<keyword evidence="3" id="KW-0964">Secreted</keyword>
<reference evidence="10 11" key="1">
    <citation type="submission" date="2023-01" db="EMBL/GenBank/DDBJ databases">
        <authorList>
            <person name="Kreplak J."/>
        </authorList>
    </citation>
    <scope>NUCLEOTIDE SEQUENCE [LARGE SCALE GENOMIC DNA]</scope>
</reference>
<evidence type="ECO:0000256" key="2">
    <source>
        <dbReference type="ARBA" id="ARBA00008668"/>
    </source>
</evidence>
<name>A0AAV0YYR4_VICFA</name>
<dbReference type="AlphaFoldDB" id="A0AAV0YYR4"/>
<dbReference type="Pfam" id="PF00657">
    <property type="entry name" value="Lipase_GDSL"/>
    <property type="match status" value="1"/>
</dbReference>
<evidence type="ECO:0000256" key="4">
    <source>
        <dbReference type="ARBA" id="ARBA00022729"/>
    </source>
</evidence>
<dbReference type="PROSITE" id="PS51257">
    <property type="entry name" value="PROKAR_LIPOPROTEIN"/>
    <property type="match status" value="1"/>
</dbReference>
<keyword evidence="4 9" id="KW-0732">Signal</keyword>
<keyword evidence="6" id="KW-0442">Lipid degradation</keyword>
<evidence type="ECO:0000256" key="5">
    <source>
        <dbReference type="ARBA" id="ARBA00022801"/>
    </source>
</evidence>
<organism evidence="10 11">
    <name type="scientific">Vicia faba</name>
    <name type="common">Broad bean</name>
    <name type="synonym">Faba vulgaris</name>
    <dbReference type="NCBI Taxonomy" id="3906"/>
    <lineage>
        <taxon>Eukaryota</taxon>
        <taxon>Viridiplantae</taxon>
        <taxon>Streptophyta</taxon>
        <taxon>Embryophyta</taxon>
        <taxon>Tracheophyta</taxon>
        <taxon>Spermatophyta</taxon>
        <taxon>Magnoliopsida</taxon>
        <taxon>eudicotyledons</taxon>
        <taxon>Gunneridae</taxon>
        <taxon>Pentapetalae</taxon>
        <taxon>rosids</taxon>
        <taxon>fabids</taxon>
        <taxon>Fabales</taxon>
        <taxon>Fabaceae</taxon>
        <taxon>Papilionoideae</taxon>
        <taxon>50 kb inversion clade</taxon>
        <taxon>NPAAA clade</taxon>
        <taxon>Hologalegina</taxon>
        <taxon>IRL clade</taxon>
        <taxon>Fabeae</taxon>
        <taxon>Vicia</taxon>
    </lineage>
</organism>
<evidence type="ECO:0000256" key="3">
    <source>
        <dbReference type="ARBA" id="ARBA00022525"/>
    </source>
</evidence>
<dbReference type="InterPro" id="IPR001087">
    <property type="entry name" value="GDSL"/>
</dbReference>
<keyword evidence="5" id="KW-0378">Hydrolase</keyword>
<comment type="similarity">
    <text evidence="2">Belongs to the 'GDSL' lipolytic enzyme family.</text>
</comment>
<feature type="chain" id="PRO_5043538802" description="GDSL esterase/lipase" evidence="9">
    <location>
        <begin position="28"/>
        <end position="395"/>
    </location>
</feature>
<dbReference type="PANTHER" id="PTHR45650:SF75">
    <property type="entry name" value="GDSL-LIKE LIPASE_ACYLHYDROLASE"/>
    <property type="match status" value="1"/>
</dbReference>
<gene>
    <name evidence="10" type="ORF">VFH_I464440</name>
</gene>
<evidence type="ECO:0000256" key="7">
    <source>
        <dbReference type="ARBA" id="ARBA00023098"/>
    </source>
</evidence>
<keyword evidence="11" id="KW-1185">Reference proteome</keyword>
<evidence type="ECO:0000256" key="6">
    <source>
        <dbReference type="ARBA" id="ARBA00022963"/>
    </source>
</evidence>
<dbReference type="Gene3D" id="3.40.50.1110">
    <property type="entry name" value="SGNH hydrolase"/>
    <property type="match status" value="1"/>
</dbReference>
<dbReference type="GO" id="GO:0016042">
    <property type="term" value="P:lipid catabolic process"/>
    <property type="evidence" value="ECO:0007669"/>
    <property type="project" value="UniProtKB-KW"/>
</dbReference>
<dbReference type="GO" id="GO:0016788">
    <property type="term" value="F:hydrolase activity, acting on ester bonds"/>
    <property type="evidence" value="ECO:0007669"/>
    <property type="project" value="InterPro"/>
</dbReference>
<proteinExistence type="inferred from homology"/>
<accession>A0AAV0YYR4</accession>